<name>A9WJ35_CHLAA</name>
<dbReference type="STRING" id="324602.Caur_3307"/>
<evidence type="ECO:0000259" key="2">
    <source>
        <dbReference type="Pfam" id="PF13473"/>
    </source>
</evidence>
<dbReference type="Proteomes" id="UP000002008">
    <property type="component" value="Chromosome"/>
</dbReference>
<dbReference type="RefSeq" id="WP_012259147.1">
    <property type="nucleotide sequence ID" value="NC_010175.1"/>
</dbReference>
<evidence type="ECO:0000313" key="3">
    <source>
        <dbReference type="EMBL" id="ABY36494.1"/>
    </source>
</evidence>
<dbReference type="PATRIC" id="fig|324602.8.peg.3726"/>
<accession>A9WJ35</accession>
<evidence type="ECO:0000256" key="1">
    <source>
        <dbReference type="SAM" id="SignalP"/>
    </source>
</evidence>
<feature type="chain" id="PRO_5002746362" description="EfeO-type cupredoxin-like domain-containing protein" evidence="1">
    <location>
        <begin position="17"/>
        <end position="141"/>
    </location>
</feature>
<organism evidence="3 4">
    <name type="scientific">Chloroflexus aurantiacus (strain ATCC 29366 / DSM 635 / J-10-fl)</name>
    <dbReference type="NCBI Taxonomy" id="324602"/>
    <lineage>
        <taxon>Bacteria</taxon>
        <taxon>Bacillati</taxon>
        <taxon>Chloroflexota</taxon>
        <taxon>Chloroflexia</taxon>
        <taxon>Chloroflexales</taxon>
        <taxon>Chloroflexineae</taxon>
        <taxon>Chloroflexaceae</taxon>
        <taxon>Chloroflexus</taxon>
    </lineage>
</organism>
<evidence type="ECO:0000313" key="4">
    <source>
        <dbReference type="Proteomes" id="UP000002008"/>
    </source>
</evidence>
<keyword evidence="1" id="KW-0732">Signal</keyword>
<keyword evidence="4" id="KW-1185">Reference proteome</keyword>
<gene>
    <name evidence="3" type="ordered locus">Caur_3307</name>
</gene>
<dbReference type="EnsemblBacteria" id="ABY36494">
    <property type="protein sequence ID" value="ABY36494"/>
    <property type="gene ID" value="Caur_3307"/>
</dbReference>
<dbReference type="EMBL" id="CP000909">
    <property type="protein sequence ID" value="ABY36494.1"/>
    <property type="molecule type" value="Genomic_DNA"/>
</dbReference>
<dbReference type="KEGG" id="cau:Caur_3307"/>
<feature type="signal peptide" evidence="1">
    <location>
        <begin position="1"/>
        <end position="16"/>
    </location>
</feature>
<dbReference type="InParanoid" id="A9WJ35"/>
<dbReference type="Pfam" id="PF13473">
    <property type="entry name" value="Cupredoxin_1"/>
    <property type="match status" value="1"/>
</dbReference>
<sequence>MSRWLILFVLLCSACAAPTPTVDLTVTGQGCSPVSLTLPPEHEPVLKVRNIADEAMVVSIPTMDRWIELAPGSDDIFELPRYIMGTFDLFCLSAADHRALGGDNPFLCVLEPAELVPVARSAGVLHIEPHNRIREVLEQGR</sequence>
<dbReference type="InterPro" id="IPR028096">
    <property type="entry name" value="EfeO_Cupredoxin"/>
</dbReference>
<dbReference type="AlphaFoldDB" id="A9WJ35"/>
<proteinExistence type="predicted"/>
<feature type="domain" description="EfeO-type cupredoxin-like" evidence="2">
    <location>
        <begin position="5"/>
        <end position="91"/>
    </location>
</feature>
<protein>
    <recommendedName>
        <fullName evidence="2">EfeO-type cupredoxin-like domain-containing protein</fullName>
    </recommendedName>
</protein>
<dbReference type="HOGENOM" id="CLU_1821934_0_0_0"/>
<reference evidence="4" key="1">
    <citation type="journal article" date="2011" name="BMC Genomics">
        <title>Complete genome sequence of the filamentous anoxygenic phototrophic bacterium Chloroflexus aurantiacus.</title>
        <authorList>
            <person name="Tang K.H."/>
            <person name="Barry K."/>
            <person name="Chertkov O."/>
            <person name="Dalin E."/>
            <person name="Han C.S."/>
            <person name="Hauser L.J."/>
            <person name="Honchak B.M."/>
            <person name="Karbach L.E."/>
            <person name="Land M.L."/>
            <person name="Lapidus A."/>
            <person name="Larimer F.W."/>
            <person name="Mikhailova N."/>
            <person name="Pitluck S."/>
            <person name="Pierson B.K."/>
            <person name="Blankenship R.E."/>
        </authorList>
    </citation>
    <scope>NUCLEOTIDE SEQUENCE [LARGE SCALE GENOMIC DNA]</scope>
    <source>
        <strain evidence="4">ATCC 29366 / DSM 635 / J-10-fl</strain>
    </source>
</reference>